<keyword evidence="1" id="KW-0812">Transmembrane</keyword>
<evidence type="ECO:0008006" key="4">
    <source>
        <dbReference type="Google" id="ProtNLM"/>
    </source>
</evidence>
<protein>
    <recommendedName>
        <fullName evidence="4">DUF4829 domain-containing protein</fullName>
    </recommendedName>
</protein>
<evidence type="ECO:0000256" key="1">
    <source>
        <dbReference type="SAM" id="Phobius"/>
    </source>
</evidence>
<keyword evidence="1" id="KW-0472">Membrane</keyword>
<evidence type="ECO:0000313" key="3">
    <source>
        <dbReference type="Proteomes" id="UP000181936"/>
    </source>
</evidence>
<dbReference type="KEGG" id="bwh:A9C19_01590"/>
<feature type="transmembrane region" description="Helical" evidence="1">
    <location>
        <begin position="7"/>
        <end position="29"/>
    </location>
</feature>
<accession>A0A1L3MMI5</accession>
<dbReference type="EMBL" id="CP016020">
    <property type="protein sequence ID" value="APH03547.1"/>
    <property type="molecule type" value="Genomic_DNA"/>
</dbReference>
<dbReference type="Proteomes" id="UP000181936">
    <property type="component" value="Chromosome"/>
</dbReference>
<dbReference type="InterPro" id="IPR032710">
    <property type="entry name" value="NTF2-like_dom_sf"/>
</dbReference>
<dbReference type="SUPFAM" id="SSF54427">
    <property type="entry name" value="NTF2-like"/>
    <property type="match status" value="1"/>
</dbReference>
<proteinExistence type="predicted"/>
<reference evidence="2 3" key="1">
    <citation type="journal article" date="2016" name="Sci. Rep.">
        <title>Complete genome sequence and transcriptomic analysis of a novel marine strain Bacillus weihaiensis reveals the mechanism of brown algae degradation.</title>
        <authorList>
            <person name="Zhu Y."/>
            <person name="Chen P."/>
            <person name="Bao Y."/>
            <person name="Men Y."/>
            <person name="Zeng Y."/>
            <person name="Yang J."/>
            <person name="Sun J."/>
            <person name="Sun Y."/>
        </authorList>
    </citation>
    <scope>NUCLEOTIDE SEQUENCE [LARGE SCALE GENOMIC DNA]</scope>
    <source>
        <strain evidence="2 3">Alg07</strain>
    </source>
</reference>
<dbReference type="RefSeq" id="WP_072578337.1">
    <property type="nucleotide sequence ID" value="NZ_CP016020.1"/>
</dbReference>
<gene>
    <name evidence="2" type="ORF">A9C19_01590</name>
</gene>
<dbReference type="OrthoDB" id="2720594at2"/>
<dbReference type="STRING" id="1547283.A9C19_01590"/>
<name>A0A1L3MMI5_9BACI</name>
<dbReference type="AlphaFoldDB" id="A0A1L3MMI5"/>
<keyword evidence="3" id="KW-1185">Reference proteome</keyword>
<sequence length="152" mass="18123">MRRRSNNIGPILMVIVVMILLVIIVFQFIPSLGEKEPKEIVEMFYEYEQAGDFGSAWELFHPAMQERFSKNAYVTERSHIYMSHYGVTTFDFKLNGEEEVKAFKMADKTEEYPFAYRTEVTQSFKSKFGIFKVEQEVYTVEHEGVWRIMWRF</sequence>
<evidence type="ECO:0000313" key="2">
    <source>
        <dbReference type="EMBL" id="APH03547.1"/>
    </source>
</evidence>
<organism evidence="2 3">
    <name type="scientific">Bacillus weihaiensis</name>
    <dbReference type="NCBI Taxonomy" id="1547283"/>
    <lineage>
        <taxon>Bacteria</taxon>
        <taxon>Bacillati</taxon>
        <taxon>Bacillota</taxon>
        <taxon>Bacilli</taxon>
        <taxon>Bacillales</taxon>
        <taxon>Bacillaceae</taxon>
        <taxon>Bacillus</taxon>
    </lineage>
</organism>
<keyword evidence="1" id="KW-1133">Transmembrane helix</keyword>